<dbReference type="PANTHER" id="PTHR33371">
    <property type="entry name" value="INTERMEMBRANE PHOSPHOLIPID TRANSPORT SYSTEM BINDING PROTEIN MLAD-RELATED"/>
    <property type="match status" value="1"/>
</dbReference>
<dbReference type="AlphaFoldDB" id="A0A3B1CZG2"/>
<name>A0A3B1CZG2_9ZZZZ</name>
<feature type="domain" description="Mce/MlaD" evidence="1">
    <location>
        <begin position="41"/>
        <end position="114"/>
    </location>
</feature>
<organism evidence="2">
    <name type="scientific">hydrothermal vent metagenome</name>
    <dbReference type="NCBI Taxonomy" id="652676"/>
    <lineage>
        <taxon>unclassified sequences</taxon>
        <taxon>metagenomes</taxon>
        <taxon>ecological metagenomes</taxon>
    </lineage>
</organism>
<dbReference type="InterPro" id="IPR052336">
    <property type="entry name" value="MlaD_Phospholipid_Transporter"/>
</dbReference>
<sequence>MKVFTAETKVGLLTIVAVVALVYMSFRTVGVPMFGDEEHMSIHAKFQSVAGIDLRSKVNLSGVEIGYVDNITLKDGYALVTIKLTRTADIRRNSVATIRTFGLLGEKYIELVQGTPDAPLLKDGEEISRVEEGTDISDIARKLSLALDDIQVVTHSIRNVFGTMESENALKNILDNIEDASANMKAVLAENRNALRVTLGNLSDISGEFAKNAPEISRNLAKLSADLLEVIENNKDNLTAGIANIKDVSGEFKGVIKENRKNLKITLDSVAAASTKLGEVMDSVKKMSQSIENVASKVERGEGTVGKLITNDAVYTNLNNTLVGARKFLNRMETLRIQLGLRGEAQTDINDTKAFFTFRMQPREDKYYLLEISEDSRMAEEDKSDNPLRNLLYTIMIAKRYSDISIRGGIMESSAGAGVSYHMFDDRVALSTDIFNLSGYNDEAPDPQLKVQLKFNLQKYIYLYMGGDELLNEKYRTFLVGGGILFDEDDLKIILGLL</sequence>
<dbReference type="Pfam" id="PF02470">
    <property type="entry name" value="MlaD"/>
    <property type="match status" value="1"/>
</dbReference>
<gene>
    <name evidence="2" type="ORF">MNBD_NITROSPINAE04-1812</name>
</gene>
<accession>A0A3B1CZG2</accession>
<dbReference type="PANTHER" id="PTHR33371:SF4">
    <property type="entry name" value="INTERMEMBRANE PHOSPHOLIPID TRANSPORT SYSTEM BINDING PROTEIN MLAD"/>
    <property type="match status" value="1"/>
</dbReference>
<evidence type="ECO:0000313" key="2">
    <source>
        <dbReference type="EMBL" id="VAX24725.1"/>
    </source>
</evidence>
<reference evidence="2" key="1">
    <citation type="submission" date="2018-06" db="EMBL/GenBank/DDBJ databases">
        <authorList>
            <person name="Zhirakovskaya E."/>
        </authorList>
    </citation>
    <scope>NUCLEOTIDE SEQUENCE</scope>
</reference>
<dbReference type="InterPro" id="IPR003399">
    <property type="entry name" value="Mce/MlaD"/>
</dbReference>
<dbReference type="EMBL" id="UOGA01000277">
    <property type="protein sequence ID" value="VAX24725.1"/>
    <property type="molecule type" value="Genomic_DNA"/>
</dbReference>
<proteinExistence type="predicted"/>
<protein>
    <recommendedName>
        <fullName evidence="1">Mce/MlaD domain-containing protein</fullName>
    </recommendedName>
</protein>
<evidence type="ECO:0000259" key="1">
    <source>
        <dbReference type="Pfam" id="PF02470"/>
    </source>
</evidence>